<evidence type="ECO:0000256" key="4">
    <source>
        <dbReference type="ARBA" id="ARBA00022771"/>
    </source>
</evidence>
<dbReference type="CDD" id="cd00067">
    <property type="entry name" value="GAL4"/>
    <property type="match status" value="1"/>
</dbReference>
<dbReference type="Gene3D" id="3.30.160.60">
    <property type="entry name" value="Classic Zinc Finger"/>
    <property type="match status" value="2"/>
</dbReference>
<evidence type="ECO:0000256" key="9">
    <source>
        <dbReference type="ARBA" id="ARBA00023242"/>
    </source>
</evidence>
<gene>
    <name evidence="13" type="ORF">LTR91_003009</name>
</gene>
<dbReference type="GO" id="GO:0005634">
    <property type="term" value="C:nucleus"/>
    <property type="evidence" value="ECO:0007669"/>
    <property type="project" value="UniProtKB-SubCell"/>
</dbReference>
<dbReference type="AlphaFoldDB" id="A0AAN6QZ14"/>
<evidence type="ECO:0000256" key="10">
    <source>
        <dbReference type="PROSITE-ProRule" id="PRU00042"/>
    </source>
</evidence>
<evidence type="ECO:0000313" key="13">
    <source>
        <dbReference type="EMBL" id="KAK1008650.1"/>
    </source>
</evidence>
<evidence type="ECO:0000256" key="8">
    <source>
        <dbReference type="ARBA" id="ARBA00023163"/>
    </source>
</evidence>
<dbReference type="Pfam" id="PF00096">
    <property type="entry name" value="zf-C2H2"/>
    <property type="match status" value="2"/>
</dbReference>
<dbReference type="PANTHER" id="PTHR40626:SF11">
    <property type="entry name" value="ZINC FINGER PROTEIN YPR022C"/>
    <property type="match status" value="1"/>
</dbReference>
<dbReference type="SMART" id="SM00355">
    <property type="entry name" value="ZnF_C2H2"/>
    <property type="match status" value="2"/>
</dbReference>
<keyword evidence="7" id="KW-0238">DNA-binding</keyword>
<evidence type="ECO:0000256" key="7">
    <source>
        <dbReference type="ARBA" id="ARBA00023125"/>
    </source>
</evidence>
<dbReference type="InterPro" id="IPR001138">
    <property type="entry name" value="Zn2Cys6_DnaBD"/>
</dbReference>
<dbReference type="GO" id="GO:0000981">
    <property type="term" value="F:DNA-binding transcription factor activity, RNA polymerase II-specific"/>
    <property type="evidence" value="ECO:0007669"/>
    <property type="project" value="InterPro"/>
</dbReference>
<name>A0AAN6QZ14_9PEZI</name>
<feature type="domain" description="C2H2-type" evidence="12">
    <location>
        <begin position="47"/>
        <end position="70"/>
    </location>
</feature>
<keyword evidence="14" id="KW-1185">Reference proteome</keyword>
<dbReference type="FunFam" id="3.30.160.60:FF:000064">
    <property type="entry name" value="Early growth response protein 3"/>
    <property type="match status" value="1"/>
</dbReference>
<dbReference type="GO" id="GO:0000978">
    <property type="term" value="F:RNA polymerase II cis-regulatory region sequence-specific DNA binding"/>
    <property type="evidence" value="ECO:0007669"/>
    <property type="project" value="InterPro"/>
</dbReference>
<feature type="domain" description="C2H2-type" evidence="12">
    <location>
        <begin position="19"/>
        <end position="46"/>
    </location>
</feature>
<keyword evidence="2" id="KW-0479">Metal-binding</keyword>
<evidence type="ECO:0000256" key="2">
    <source>
        <dbReference type="ARBA" id="ARBA00022723"/>
    </source>
</evidence>
<keyword evidence="8" id="KW-0804">Transcription</keyword>
<keyword evidence="5" id="KW-0862">Zinc</keyword>
<dbReference type="GO" id="GO:0008270">
    <property type="term" value="F:zinc ion binding"/>
    <property type="evidence" value="ECO:0007669"/>
    <property type="project" value="UniProtKB-KW"/>
</dbReference>
<reference evidence="13" key="1">
    <citation type="submission" date="2023-06" db="EMBL/GenBank/DDBJ databases">
        <title>Black Yeasts Isolated from many extreme environments.</title>
        <authorList>
            <person name="Coleine C."/>
            <person name="Stajich J.E."/>
            <person name="Selbmann L."/>
        </authorList>
    </citation>
    <scope>NUCLEOTIDE SEQUENCE</scope>
    <source>
        <strain evidence="13">CCFEE 5200</strain>
    </source>
</reference>
<evidence type="ECO:0000259" key="12">
    <source>
        <dbReference type="PROSITE" id="PS50157"/>
    </source>
</evidence>
<protein>
    <recommendedName>
        <fullName evidence="12">C2H2-type domain-containing protein</fullName>
    </recommendedName>
</protein>
<comment type="caution">
    <text evidence="13">The sequence shown here is derived from an EMBL/GenBank/DDBJ whole genome shotgun (WGS) entry which is preliminary data.</text>
</comment>
<dbReference type="InterPro" id="IPR051059">
    <property type="entry name" value="VerF-like"/>
</dbReference>
<evidence type="ECO:0000256" key="5">
    <source>
        <dbReference type="ARBA" id="ARBA00022833"/>
    </source>
</evidence>
<evidence type="ECO:0000256" key="6">
    <source>
        <dbReference type="ARBA" id="ARBA00023015"/>
    </source>
</evidence>
<dbReference type="PROSITE" id="PS50157">
    <property type="entry name" value="ZINC_FINGER_C2H2_2"/>
    <property type="match status" value="2"/>
</dbReference>
<proteinExistence type="predicted"/>
<evidence type="ECO:0000256" key="1">
    <source>
        <dbReference type="ARBA" id="ARBA00004123"/>
    </source>
</evidence>
<dbReference type="InterPro" id="IPR036236">
    <property type="entry name" value="Znf_C2H2_sf"/>
</dbReference>
<keyword evidence="6" id="KW-0805">Transcription regulation</keyword>
<dbReference type="GO" id="GO:0000785">
    <property type="term" value="C:chromatin"/>
    <property type="evidence" value="ECO:0007669"/>
    <property type="project" value="TreeGrafter"/>
</dbReference>
<keyword evidence="9" id="KW-0539">Nucleus</keyword>
<feature type="compositionally biased region" description="Basic and acidic residues" evidence="11">
    <location>
        <begin position="98"/>
        <end position="112"/>
    </location>
</feature>
<dbReference type="SUPFAM" id="SSF57667">
    <property type="entry name" value="beta-beta-alpha zinc fingers"/>
    <property type="match status" value="1"/>
</dbReference>
<comment type="subcellular location">
    <subcellularLocation>
        <location evidence="1">Nucleus</location>
    </subcellularLocation>
</comment>
<sequence>MATVEESYDNLAPARKKELKCPICARTFARSEHLVRHQHTHTGEKPFACNICDLTFRRPDVRARHMRIRHPDVSSEQSSRTRVACNTCRARKVRCRCSRSDDSPSNDEHNSADADPAPIDIHTTHLSSDGTGMTACDSLMGPTGASIENMNHALSSEALFSGDWPAETMFSASSPFGPLQTFSLDDMMTGLDNSFPGLWTDLDFGTISGSGDLSGLITPAETTIPPNAKLAMEVIMEWTTAQRTLQQQESLQDLPFDWCSTTPDPRMYDLDVLDIWVDIAVGCIGTMFPIFKEFQVDEGTTDALYVAMAAVGGVYCNVENSFHLAKVMFNDARRLALALVSVSHLGILEVH</sequence>
<dbReference type="PROSITE" id="PS00028">
    <property type="entry name" value="ZINC_FINGER_C2H2_1"/>
    <property type="match status" value="2"/>
</dbReference>
<evidence type="ECO:0000256" key="11">
    <source>
        <dbReference type="SAM" id="MobiDB-lite"/>
    </source>
</evidence>
<accession>A0AAN6QZ14</accession>
<evidence type="ECO:0000256" key="3">
    <source>
        <dbReference type="ARBA" id="ARBA00022737"/>
    </source>
</evidence>
<keyword evidence="4 10" id="KW-0863">Zinc-finger</keyword>
<organism evidence="13 14">
    <name type="scientific">Friedmanniomyces endolithicus</name>
    <dbReference type="NCBI Taxonomy" id="329885"/>
    <lineage>
        <taxon>Eukaryota</taxon>
        <taxon>Fungi</taxon>
        <taxon>Dikarya</taxon>
        <taxon>Ascomycota</taxon>
        <taxon>Pezizomycotina</taxon>
        <taxon>Dothideomycetes</taxon>
        <taxon>Dothideomycetidae</taxon>
        <taxon>Mycosphaerellales</taxon>
        <taxon>Teratosphaeriaceae</taxon>
        <taxon>Friedmanniomyces</taxon>
    </lineage>
</organism>
<dbReference type="PANTHER" id="PTHR40626">
    <property type="entry name" value="MIP31509P"/>
    <property type="match status" value="1"/>
</dbReference>
<dbReference type="InterPro" id="IPR013087">
    <property type="entry name" value="Znf_C2H2_type"/>
</dbReference>
<feature type="region of interest" description="Disordered" evidence="11">
    <location>
        <begin position="97"/>
        <end position="126"/>
    </location>
</feature>
<dbReference type="Proteomes" id="UP001175353">
    <property type="component" value="Unassembled WGS sequence"/>
</dbReference>
<evidence type="ECO:0000313" key="14">
    <source>
        <dbReference type="Proteomes" id="UP001175353"/>
    </source>
</evidence>
<dbReference type="EMBL" id="JAUJLE010000015">
    <property type="protein sequence ID" value="KAK1008650.1"/>
    <property type="molecule type" value="Genomic_DNA"/>
</dbReference>
<keyword evidence="3" id="KW-0677">Repeat</keyword>